<comment type="caution">
    <text evidence="2">The sequence shown here is derived from an EMBL/GenBank/DDBJ whole genome shotgun (WGS) entry which is preliminary data.</text>
</comment>
<evidence type="ECO:0000313" key="2">
    <source>
        <dbReference type="EMBL" id="RAK56262.1"/>
    </source>
</evidence>
<gene>
    <name evidence="2" type="ORF">DJ017_07370</name>
</gene>
<dbReference type="AlphaFoldDB" id="A0A328AMQ3"/>
<reference evidence="3" key="1">
    <citation type="submission" date="2018-05" db="EMBL/GenBank/DDBJ databases">
        <authorList>
            <person name="Li X."/>
        </authorList>
    </citation>
    <scope>NUCLEOTIDE SEQUENCE [LARGE SCALE GENOMIC DNA]</scope>
    <source>
        <strain evidence="3">LX32</strain>
    </source>
</reference>
<dbReference type="Gene3D" id="2.60.40.420">
    <property type="entry name" value="Cupredoxins - blue copper proteins"/>
    <property type="match status" value="1"/>
</dbReference>
<dbReference type="OrthoDB" id="9796416at2"/>
<feature type="domain" description="EfeO-type cupredoxin-like" evidence="1">
    <location>
        <begin position="6"/>
        <end position="98"/>
    </location>
</feature>
<dbReference type="EMBL" id="QFYQ01000001">
    <property type="protein sequence ID" value="RAK56262.1"/>
    <property type="molecule type" value="Genomic_DNA"/>
</dbReference>
<dbReference type="InterPro" id="IPR028096">
    <property type="entry name" value="EfeO_Cupredoxin"/>
</dbReference>
<keyword evidence="3" id="KW-1185">Reference proteome</keyword>
<dbReference type="Proteomes" id="UP000249254">
    <property type="component" value="Unassembled WGS sequence"/>
</dbReference>
<dbReference type="PANTHER" id="PTHR36507">
    <property type="entry name" value="BLL1555 PROTEIN"/>
    <property type="match status" value="1"/>
</dbReference>
<accession>A0A328AMQ3</accession>
<dbReference type="InterPro" id="IPR052721">
    <property type="entry name" value="ET_Amicyanin"/>
</dbReference>
<evidence type="ECO:0000313" key="3">
    <source>
        <dbReference type="Proteomes" id="UP000249254"/>
    </source>
</evidence>
<sequence length="100" mass="10447">MLVLGALLTVAGCGKPQPRTFTVTIADMAFGPAPADARVGDHIRFVNADMFEHTATARDGAFDLDLAPKASGEAVLSRAGQLAFYCRFHPGMTGVIAVSP</sequence>
<name>A0A328AMQ3_9CAUL</name>
<evidence type="ECO:0000259" key="1">
    <source>
        <dbReference type="Pfam" id="PF13473"/>
    </source>
</evidence>
<organism evidence="2 3">
    <name type="scientific">Phenylobacterium soli</name>
    <dbReference type="NCBI Taxonomy" id="2170551"/>
    <lineage>
        <taxon>Bacteria</taxon>
        <taxon>Pseudomonadati</taxon>
        <taxon>Pseudomonadota</taxon>
        <taxon>Alphaproteobacteria</taxon>
        <taxon>Caulobacterales</taxon>
        <taxon>Caulobacteraceae</taxon>
        <taxon>Phenylobacterium</taxon>
    </lineage>
</organism>
<dbReference type="InterPro" id="IPR008972">
    <property type="entry name" value="Cupredoxin"/>
</dbReference>
<proteinExistence type="predicted"/>
<dbReference type="SUPFAM" id="SSF49503">
    <property type="entry name" value="Cupredoxins"/>
    <property type="match status" value="1"/>
</dbReference>
<dbReference type="Pfam" id="PF13473">
    <property type="entry name" value="Cupredoxin_1"/>
    <property type="match status" value="1"/>
</dbReference>
<dbReference type="PANTHER" id="PTHR36507:SF1">
    <property type="entry name" value="BLL1555 PROTEIN"/>
    <property type="match status" value="1"/>
</dbReference>
<protein>
    <recommendedName>
        <fullName evidence="1">EfeO-type cupredoxin-like domain-containing protein</fullName>
    </recommendedName>
</protein>